<evidence type="ECO:0000256" key="1">
    <source>
        <dbReference type="PROSITE-ProRule" id="PRU00023"/>
    </source>
</evidence>
<dbReference type="Gene3D" id="1.25.40.20">
    <property type="entry name" value="Ankyrin repeat-containing domain"/>
    <property type="match status" value="1"/>
</dbReference>
<dbReference type="InterPro" id="IPR002110">
    <property type="entry name" value="Ankyrin_rpt"/>
</dbReference>
<dbReference type="PANTHER" id="PTHR46224:SF6">
    <property type="entry name" value="ANKYRIN REPEAT FAMILY PROTEIN"/>
    <property type="match status" value="1"/>
</dbReference>
<feature type="repeat" description="ANK" evidence="1">
    <location>
        <begin position="216"/>
        <end position="251"/>
    </location>
</feature>
<dbReference type="InterPro" id="IPR051616">
    <property type="entry name" value="Cul2-RING_E3_ligase_SR"/>
</dbReference>
<evidence type="ECO:0000313" key="3">
    <source>
        <dbReference type="Proteomes" id="UP001208570"/>
    </source>
</evidence>
<keyword evidence="3" id="KW-1185">Reference proteome</keyword>
<feature type="non-terminal residue" evidence="2">
    <location>
        <position position="1"/>
    </location>
</feature>
<gene>
    <name evidence="2" type="ORF">LSH36_12g03059</name>
</gene>
<dbReference type="SMART" id="SM00248">
    <property type="entry name" value="ANK"/>
    <property type="match status" value="2"/>
</dbReference>
<accession>A0AAD9KCC7</accession>
<dbReference type="EMBL" id="JAODUP010000012">
    <property type="protein sequence ID" value="KAK2169053.1"/>
    <property type="molecule type" value="Genomic_DNA"/>
</dbReference>
<comment type="caution">
    <text evidence="2">The sequence shown here is derived from an EMBL/GenBank/DDBJ whole genome shotgun (WGS) entry which is preliminary data.</text>
</comment>
<dbReference type="AlphaFoldDB" id="A0AAD9KCC7"/>
<dbReference type="PANTHER" id="PTHR46224">
    <property type="entry name" value="ANKYRIN REPEAT FAMILY PROTEIN"/>
    <property type="match status" value="1"/>
</dbReference>
<dbReference type="Proteomes" id="UP001208570">
    <property type="component" value="Unassembled WGS sequence"/>
</dbReference>
<dbReference type="PROSITE" id="PS50088">
    <property type="entry name" value="ANK_REPEAT"/>
    <property type="match status" value="1"/>
</dbReference>
<proteinExistence type="predicted"/>
<name>A0AAD9KCC7_9ANNE</name>
<dbReference type="InterPro" id="IPR011990">
    <property type="entry name" value="TPR-like_helical_dom_sf"/>
</dbReference>
<dbReference type="InterPro" id="IPR036770">
    <property type="entry name" value="Ankyrin_rpt-contain_sf"/>
</dbReference>
<dbReference type="Gene3D" id="1.25.40.10">
    <property type="entry name" value="Tetratricopeptide repeat domain"/>
    <property type="match status" value="1"/>
</dbReference>
<sequence length="408" mass="45946">SIQGQELCKSAEEMKEGGSQALQDGKYPLAFAIATQVLDNEEQSSDILSRSSYICILMVEYEKATIIADVCISINPSWHKGYYMKMQVMKATGKVQDAVKLGIHILKTFTLHKDEELTVLKDIAKMIGESSTCKANTVQLSSLMEVCSPKEWTEWGEKLVIDLIQRRIPLASLDPNGKHPLHAALKMAIKTGSHGLLEYLFQHYIPTGDRNRMDDDQNTLLHLACKGSYQSQDRMISLLLKNNVDPTIKNKAGLLPVELLLPNSSCVALLQETKENKGMSMTSLNKSEVKKQEICENYQDIYTTDDVQESDQTNLKCPQTQTFIATKKENVPILKSPPNIKQWRASDITKWLEENQLDFMKPRLKGASGAELIELWLMLKTAPKYFYRSLPQQIGVSCDQLLKLSTSL</sequence>
<organism evidence="2 3">
    <name type="scientific">Paralvinella palmiformis</name>
    <dbReference type="NCBI Taxonomy" id="53620"/>
    <lineage>
        <taxon>Eukaryota</taxon>
        <taxon>Metazoa</taxon>
        <taxon>Spiralia</taxon>
        <taxon>Lophotrochozoa</taxon>
        <taxon>Annelida</taxon>
        <taxon>Polychaeta</taxon>
        <taxon>Sedentaria</taxon>
        <taxon>Canalipalpata</taxon>
        <taxon>Terebellida</taxon>
        <taxon>Terebelliformia</taxon>
        <taxon>Alvinellidae</taxon>
        <taxon>Paralvinella</taxon>
    </lineage>
</organism>
<reference evidence="2" key="1">
    <citation type="journal article" date="2023" name="Mol. Biol. Evol.">
        <title>Third-Generation Sequencing Reveals the Adaptive Role of the Epigenome in Three Deep-Sea Polychaetes.</title>
        <authorList>
            <person name="Perez M."/>
            <person name="Aroh O."/>
            <person name="Sun Y."/>
            <person name="Lan Y."/>
            <person name="Juniper S.K."/>
            <person name="Young C.R."/>
            <person name="Angers B."/>
            <person name="Qian P.Y."/>
        </authorList>
    </citation>
    <scope>NUCLEOTIDE SEQUENCE</scope>
    <source>
        <strain evidence="2">P08H-3</strain>
    </source>
</reference>
<protein>
    <submittedName>
        <fullName evidence="2">Uncharacterized protein</fullName>
    </submittedName>
</protein>
<dbReference type="SUPFAM" id="SSF48403">
    <property type="entry name" value="Ankyrin repeat"/>
    <property type="match status" value="1"/>
</dbReference>
<dbReference type="Pfam" id="PF00023">
    <property type="entry name" value="Ank"/>
    <property type="match status" value="1"/>
</dbReference>
<keyword evidence="1" id="KW-0040">ANK repeat</keyword>
<evidence type="ECO:0000313" key="2">
    <source>
        <dbReference type="EMBL" id="KAK2169053.1"/>
    </source>
</evidence>
<dbReference type="SUPFAM" id="SSF48452">
    <property type="entry name" value="TPR-like"/>
    <property type="match status" value="1"/>
</dbReference>